<dbReference type="PANTHER" id="PTHR11654">
    <property type="entry name" value="OLIGOPEPTIDE TRANSPORTER-RELATED"/>
    <property type="match status" value="1"/>
</dbReference>
<accession>A0A2P6S9P3</accession>
<keyword evidence="3 6" id="KW-0812">Transmembrane</keyword>
<dbReference type="PROSITE" id="PS01022">
    <property type="entry name" value="PTR2_1"/>
    <property type="match status" value="1"/>
</dbReference>
<sequence length="561" mass="62855">MIENGQELYTKLSTLQKSSRGGWNAAIFIIFVEAAERFAYYGLSGNLIIYLTNYLHQPTAIAAKNVNIWIGVSSLFALLGAIVADSFLGRFKTIILSTSIYLMGMVLLCLSVSSVPIHYREAVFFVALYILSVGEGGHKPCVQTFAADQFDEDTPNQKRTKSSFFNWWFLVIVMAGTSSTLVVIYIQDNVGWVIGFGMLTVVQAVGLFLFLLGIKRYRKEGPLGSAFTTVAQVFMAAARKWRVDETLHSDIFYEDERSGSHMGVQPKQKTLARTNQFRFLDKAMIIDNLDASKNIRNPWRLCSLNQVEEVKLVFRLIPIWFCCLMFFAVQSQLHTYFTKQGSMMIRSIGSHFCLPPASLQALVGIMIIITVPIYDRIIVPKVREFTGHPAGIMVLQRIGVGLFLSVVNMVVAALVEAKRVSIAREHDLMDDPEAIVPMRVWWLLPQYILTGMSDAFTVVGLQELFYDQMPDAMRSLGAAAYISILGVGSFVSSFIISLVETISRNSGEPWLGNNINRAHLDDFYWVLAGLSALFLVFMCGLQHVLCTRKLLGKKQVGWTET</sequence>
<gene>
    <name evidence="7" type="ORF">RchiOBHm_Chr1g0324061</name>
</gene>
<dbReference type="Gramene" id="PRQ55391">
    <property type="protein sequence ID" value="PRQ55391"/>
    <property type="gene ID" value="RchiOBHm_Chr1g0324061"/>
</dbReference>
<dbReference type="InterPro" id="IPR000109">
    <property type="entry name" value="POT_fam"/>
</dbReference>
<feature type="transmembrane region" description="Helical" evidence="6">
    <location>
        <begin position="478"/>
        <end position="503"/>
    </location>
</feature>
<feature type="transmembrane region" description="Helical" evidence="6">
    <location>
        <begin position="167"/>
        <end position="186"/>
    </location>
</feature>
<feature type="transmembrane region" description="Helical" evidence="6">
    <location>
        <begin position="357"/>
        <end position="374"/>
    </location>
</feature>
<dbReference type="EMBL" id="PDCK01000039">
    <property type="protein sequence ID" value="PRQ55391.1"/>
    <property type="molecule type" value="Genomic_DNA"/>
</dbReference>
<evidence type="ECO:0000256" key="5">
    <source>
        <dbReference type="ARBA" id="ARBA00023136"/>
    </source>
</evidence>
<dbReference type="AlphaFoldDB" id="A0A2P6S9P3"/>
<name>A0A2P6S9P3_ROSCH</name>
<feature type="transmembrane region" description="Helical" evidence="6">
    <location>
        <begin position="523"/>
        <end position="545"/>
    </location>
</feature>
<feature type="transmembrane region" description="Helical" evidence="6">
    <location>
        <begin position="192"/>
        <end position="214"/>
    </location>
</feature>
<feature type="transmembrane region" description="Helical" evidence="6">
    <location>
        <begin position="68"/>
        <end position="88"/>
    </location>
</feature>
<dbReference type="GO" id="GO:0022857">
    <property type="term" value="F:transmembrane transporter activity"/>
    <property type="evidence" value="ECO:0007669"/>
    <property type="project" value="InterPro"/>
</dbReference>
<comment type="similarity">
    <text evidence="2">Belongs to the major facilitator superfamily. Proton-dependent oligopeptide transporter (POT/PTR) (TC 2.A.17) family.</text>
</comment>
<evidence type="ECO:0000256" key="4">
    <source>
        <dbReference type="ARBA" id="ARBA00022989"/>
    </source>
</evidence>
<feature type="transmembrane region" description="Helical" evidence="6">
    <location>
        <begin position="394"/>
        <end position="415"/>
    </location>
</feature>
<organism evidence="7 8">
    <name type="scientific">Rosa chinensis</name>
    <name type="common">China rose</name>
    <dbReference type="NCBI Taxonomy" id="74649"/>
    <lineage>
        <taxon>Eukaryota</taxon>
        <taxon>Viridiplantae</taxon>
        <taxon>Streptophyta</taxon>
        <taxon>Embryophyta</taxon>
        <taxon>Tracheophyta</taxon>
        <taxon>Spermatophyta</taxon>
        <taxon>Magnoliopsida</taxon>
        <taxon>eudicotyledons</taxon>
        <taxon>Gunneridae</taxon>
        <taxon>Pentapetalae</taxon>
        <taxon>rosids</taxon>
        <taxon>fabids</taxon>
        <taxon>Rosales</taxon>
        <taxon>Rosaceae</taxon>
        <taxon>Rosoideae</taxon>
        <taxon>Rosoideae incertae sedis</taxon>
        <taxon>Rosa</taxon>
    </lineage>
</organism>
<feature type="transmembrane region" description="Helical" evidence="6">
    <location>
        <begin position="312"/>
        <end position="337"/>
    </location>
</feature>
<evidence type="ECO:0000256" key="6">
    <source>
        <dbReference type="SAM" id="Phobius"/>
    </source>
</evidence>
<evidence type="ECO:0000256" key="1">
    <source>
        <dbReference type="ARBA" id="ARBA00004141"/>
    </source>
</evidence>
<dbReference type="Pfam" id="PF00854">
    <property type="entry name" value="PTR2"/>
    <property type="match status" value="1"/>
</dbReference>
<dbReference type="Gene3D" id="1.20.1250.20">
    <property type="entry name" value="MFS general substrate transporter like domains"/>
    <property type="match status" value="1"/>
</dbReference>
<evidence type="ECO:0000256" key="3">
    <source>
        <dbReference type="ARBA" id="ARBA00022692"/>
    </source>
</evidence>
<dbReference type="GO" id="GO:0006857">
    <property type="term" value="P:oligopeptide transport"/>
    <property type="evidence" value="ECO:0007669"/>
    <property type="project" value="InterPro"/>
</dbReference>
<evidence type="ECO:0000256" key="2">
    <source>
        <dbReference type="ARBA" id="ARBA00005982"/>
    </source>
</evidence>
<dbReference type="OMA" id="CNGQANN"/>
<dbReference type="InterPro" id="IPR018456">
    <property type="entry name" value="PTR2_symporter_CS"/>
</dbReference>
<proteinExistence type="inferred from homology"/>
<feature type="transmembrane region" description="Helical" evidence="6">
    <location>
        <begin position="94"/>
        <end position="115"/>
    </location>
</feature>
<keyword evidence="8" id="KW-1185">Reference proteome</keyword>
<protein>
    <submittedName>
        <fullName evidence="7">Putative proton-dependent oligopeptide transporter family, major facilitator superfamily</fullName>
    </submittedName>
</protein>
<evidence type="ECO:0000313" key="8">
    <source>
        <dbReference type="Proteomes" id="UP000238479"/>
    </source>
</evidence>
<evidence type="ECO:0000313" key="7">
    <source>
        <dbReference type="EMBL" id="PRQ55391.1"/>
    </source>
</evidence>
<comment type="caution">
    <text evidence="7">The sequence shown here is derived from an EMBL/GenBank/DDBJ whole genome shotgun (WGS) entry which is preliminary data.</text>
</comment>
<dbReference type="Proteomes" id="UP000238479">
    <property type="component" value="Chromosome 1"/>
</dbReference>
<reference evidence="7 8" key="1">
    <citation type="journal article" date="2018" name="Nat. Genet.">
        <title>The Rosa genome provides new insights in the design of modern roses.</title>
        <authorList>
            <person name="Bendahmane M."/>
        </authorList>
    </citation>
    <scope>NUCLEOTIDE SEQUENCE [LARGE SCALE GENOMIC DNA]</scope>
    <source>
        <strain evidence="8">cv. Old Blush</strain>
    </source>
</reference>
<keyword evidence="4 6" id="KW-1133">Transmembrane helix</keyword>
<dbReference type="SUPFAM" id="SSF103473">
    <property type="entry name" value="MFS general substrate transporter"/>
    <property type="match status" value="1"/>
</dbReference>
<keyword evidence="5 6" id="KW-0472">Membrane</keyword>
<dbReference type="GO" id="GO:0016020">
    <property type="term" value="C:membrane"/>
    <property type="evidence" value="ECO:0007669"/>
    <property type="project" value="UniProtKB-SubCell"/>
</dbReference>
<dbReference type="InterPro" id="IPR036259">
    <property type="entry name" value="MFS_trans_sf"/>
</dbReference>
<comment type="subcellular location">
    <subcellularLocation>
        <location evidence="1">Membrane</location>
        <topology evidence="1">Multi-pass membrane protein</topology>
    </subcellularLocation>
</comment>